<evidence type="ECO:0000313" key="2">
    <source>
        <dbReference type="EMBL" id="EST47799.1"/>
    </source>
</evidence>
<accession>V6M3E1</accession>
<gene>
    <name evidence="2" type="ORF">SS50377_12200</name>
    <name evidence="3" type="ORF">SS50377_26332</name>
</gene>
<proteinExistence type="predicted"/>
<reference evidence="2 3" key="1">
    <citation type="journal article" date="2014" name="PLoS Genet.">
        <title>The Genome of Spironucleus salmonicida Highlights a Fish Pathogen Adapted to Fluctuating Environments.</title>
        <authorList>
            <person name="Xu F."/>
            <person name="Jerlstrom-Hultqvist J."/>
            <person name="Einarsson E."/>
            <person name="Astvaldsson A."/>
            <person name="Svard S.G."/>
            <person name="Andersson J.O."/>
        </authorList>
    </citation>
    <scope>NUCLEOTIDE SEQUENCE</scope>
    <source>
        <strain evidence="3">ATCC 50377</strain>
    </source>
</reference>
<evidence type="ECO:0000313" key="3">
    <source>
        <dbReference type="EMBL" id="KAH0572123.1"/>
    </source>
</evidence>
<keyword evidence="1" id="KW-0175">Coiled coil</keyword>
<sequence>MTTLETMVLSLQQEFYSALQEFKDMVQVPISDHNMTLSQIQLSEQKLNKKIELLTNKSDEFTQNITHLRQEQLKQNNLLQTEIQTGKQQLSQSFQAFTQFKDETQDRIDIQFELNNQNQQDIIQNYIEQQISIFNDKLLQLIDSKDTLKQTLKEVKNIIQNESSQVQTQFTELQTQYKIVQNHQLENTLFQAQIQQKIDSNASKTGDILLSQNQKIQVNELTVHQQFAKLDKIVENAQVLIKENQAKINDQITNQNASLNGFSQAQIEMRRDFQNLNLRFDSVREPVLGLSAKLEELHGRVSVVGDSQSARIASLEAQNLEILGKLQEVLSWQNVNEPQISQFKAQISDIDEMVQLNVNSAFNDVTFFKSSLIGQEFEKFIAKAEEKSAEITGQFSTKIDNFNAFVLQNEQKLKEIQVGQLNGLNSVKSQFVAQLVQNQEHNEAEVKSQIQQQFQFQQIRQQELQNLVSENSKIVEQIQVQTAKMSQKYDLDSQNSEFKGKQILNEYQIKVEEQLRNLSQQMQQVSLDLKDQRATVDDQLSKQVSDINTTKINILNQLHSQAKSLKIDMIDLLEEERAKTSVNKVKMDDQLLFDDFKVQCSSEVIKSLSDIYDNQISVFQDQIEQLSLKQKIYQESTLHEVSTIGQQFIQLRDSYESIISDNNSTKLILQNSQGLIQSEFAKYKAALQACQCQVESVNLHMSKNYSEINRQLISSTRPQIGVDDVVEKDLGNLQQQVSMLYNQFQKFLVPENQHLQPYIDVVEECSRQRKELFKLFDKAQQQSKLQYATYAQEIETSVDESTDAIMKILQQLIKKNMQMVKQILPDMQSQILDKIESSANMTRTENETFYHNIVESHHNQKHEFSQLMIVAKESVSERLVKDTLLDSIYAQLNQLSSKVCYVKQEEFEQIPDSISQIIIENNKQFNTIDNHINKLDTIIQDQISSVKAFKRSVPDIIEKTFTKLIDSKIEHNNIQISTISPLAEKLQQQQSFIDTFQNEISLVLRTSDKSFERITRMFKDAEQQFQLQKQNSLDQQIQFASLVQQYEESHSNYSIQQQIQKFQQSLRSSQTKIDLLGTQFGDFKTYVQTDFTVSVIQNPLATIRADTEHLKRHLVASLLSDAVKSIQQQNAEQLSQTMKYAFDNVVEFNGKLDVLTGHVQDKFQEFGHQFTQVHNNNTLQAIELDQKFEQRVSVVFSQTSSLEHQLSVMKGSCEAKAQTNEKLQFQLKQDALSVFETYSELISRFRADLNTQFESVQNLFNQQLLEQKQLMSNKFQSHMSQLTLKTDANTQLITQYHKSVQNQRDSAEFLLQKFEEFNTENNIKIEQQMDTFMRQSSTLNELQQGELARFRSEIDNNFETVSTEVLKFNEDVRKEVKAINGANLQHFTAIMSGYGSGFSQIMDDFGVMKLQLADQIYDFIRRTEQQREANEQIYAKFKGQISEIGSQVDAIQQTADTAITITGGFRSEISKSSNRLETAISQAIVSLEKEREGLQANYETVSAEQQQLRDGMAELHSEIAAQLKRLFTQQEEPLSLSGDVRRLAFVNFDEFQHVDQAVRREASSLLKELGKRDCAVPGLKIIKLGGFVFEVNLQRVEVELDGANVRLRGSRQPFVEFLYDLLVE</sequence>
<dbReference type="VEuPathDB" id="GiardiaDB:SS50377_26332"/>
<reference evidence="3" key="2">
    <citation type="submission" date="2020-12" db="EMBL/GenBank/DDBJ databases">
        <title>New Spironucleus salmonicida genome in near-complete chromosomes.</title>
        <authorList>
            <person name="Xu F."/>
            <person name="Kurt Z."/>
            <person name="Jimenez-Gonzalez A."/>
            <person name="Astvaldsson A."/>
            <person name="Andersson J.O."/>
            <person name="Svard S.G."/>
        </authorList>
    </citation>
    <scope>NUCLEOTIDE SEQUENCE</scope>
    <source>
        <strain evidence="3">ATCC 50377</strain>
    </source>
</reference>
<dbReference type="EMBL" id="AUWU02000006">
    <property type="protein sequence ID" value="KAH0572123.1"/>
    <property type="molecule type" value="Genomic_DNA"/>
</dbReference>
<protein>
    <submittedName>
        <fullName evidence="2">Uncharacterized protein</fullName>
    </submittedName>
</protein>
<evidence type="ECO:0000256" key="1">
    <source>
        <dbReference type="SAM" id="Coils"/>
    </source>
</evidence>
<dbReference type="Proteomes" id="UP000018208">
    <property type="component" value="Unassembled WGS sequence"/>
</dbReference>
<dbReference type="EMBL" id="KI546035">
    <property type="protein sequence ID" value="EST47799.1"/>
    <property type="molecule type" value="Genomic_DNA"/>
</dbReference>
<organism evidence="2">
    <name type="scientific">Spironucleus salmonicida</name>
    <dbReference type="NCBI Taxonomy" id="348837"/>
    <lineage>
        <taxon>Eukaryota</taxon>
        <taxon>Metamonada</taxon>
        <taxon>Diplomonadida</taxon>
        <taxon>Hexamitidae</taxon>
        <taxon>Hexamitinae</taxon>
        <taxon>Spironucleus</taxon>
    </lineage>
</organism>
<feature type="coiled-coil region" evidence="1">
    <location>
        <begin position="504"/>
        <end position="575"/>
    </location>
</feature>
<name>V6M3E1_9EUKA</name>
<evidence type="ECO:0000313" key="4">
    <source>
        <dbReference type="Proteomes" id="UP000018208"/>
    </source>
</evidence>
<feature type="coiled-coil region" evidence="1">
    <location>
        <begin position="37"/>
        <end position="71"/>
    </location>
</feature>
<keyword evidence="4" id="KW-1185">Reference proteome</keyword>